<dbReference type="AlphaFoldDB" id="A0A8B7N1Y3"/>
<name>A0A8B7N1Y3_HYAAZ</name>
<reference evidence="2" key="1">
    <citation type="submission" date="2025-08" db="UniProtKB">
        <authorList>
            <consortium name="RefSeq"/>
        </authorList>
    </citation>
    <scope>IDENTIFICATION</scope>
    <source>
        <tissue evidence="2">Whole organism</tissue>
    </source>
</reference>
<gene>
    <name evidence="2" type="primary">LOC108665237</name>
</gene>
<dbReference type="KEGG" id="hazt:108665237"/>
<organism evidence="1 2">
    <name type="scientific">Hyalella azteca</name>
    <name type="common">Amphipod</name>
    <dbReference type="NCBI Taxonomy" id="294128"/>
    <lineage>
        <taxon>Eukaryota</taxon>
        <taxon>Metazoa</taxon>
        <taxon>Ecdysozoa</taxon>
        <taxon>Arthropoda</taxon>
        <taxon>Crustacea</taxon>
        <taxon>Multicrustacea</taxon>
        <taxon>Malacostraca</taxon>
        <taxon>Eumalacostraca</taxon>
        <taxon>Peracarida</taxon>
        <taxon>Amphipoda</taxon>
        <taxon>Senticaudata</taxon>
        <taxon>Talitrida</taxon>
        <taxon>Talitroidea</taxon>
        <taxon>Hyalellidae</taxon>
        <taxon>Hyalella</taxon>
    </lineage>
</organism>
<evidence type="ECO:0000313" key="2">
    <source>
        <dbReference type="RefSeq" id="XP_018007458.1"/>
    </source>
</evidence>
<keyword evidence="1" id="KW-1185">Reference proteome</keyword>
<dbReference type="Proteomes" id="UP000694843">
    <property type="component" value="Unplaced"/>
</dbReference>
<dbReference type="RefSeq" id="XP_018007458.1">
    <property type="nucleotide sequence ID" value="XM_018151969.2"/>
</dbReference>
<proteinExistence type="predicted"/>
<dbReference type="GeneID" id="108665237"/>
<sequence>MATMITNPEAPREAATMSLAEVPSDQFDAFAAGLVEFLPHSYQIEAMLRGHLKYNFFTIYDVKLYAPVDAVHRHHMAVITPTGTAKELKSLSIFWDENKLSDDDVYNLLRTLPVDSWDHPYTIQQIPLHLQPKMDAIMRRLTKGRSHLLTPIPIITMTLAPEDAPPVPQLPEGYFFGELAASYSEEILSRWVGASSENVEVFSKLLVTFPSVAIYYRVQRRTKLIRCR</sequence>
<protein>
    <submittedName>
        <fullName evidence="2">Uncharacterized protein LOC108665237 isoform X1</fullName>
    </submittedName>
</protein>
<accession>A0A8B7N1Y3</accession>
<evidence type="ECO:0000313" key="1">
    <source>
        <dbReference type="Proteomes" id="UP000694843"/>
    </source>
</evidence>
<dbReference type="OrthoDB" id="6372740at2759"/>